<keyword evidence="10 18" id="KW-0067">ATP-binding</keyword>
<evidence type="ECO:0000256" key="12">
    <source>
        <dbReference type="ARBA" id="ARBA00023136"/>
    </source>
</evidence>
<evidence type="ECO:0000256" key="13">
    <source>
        <dbReference type="ARBA" id="ARBA00023157"/>
    </source>
</evidence>
<keyword evidence="24" id="KW-1185">Reference proteome</keyword>
<feature type="domain" description="Bulb-type lectin" evidence="22">
    <location>
        <begin position="676"/>
        <end position="797"/>
    </location>
</feature>
<evidence type="ECO:0000256" key="17">
    <source>
        <dbReference type="ARBA" id="ARBA00048679"/>
    </source>
</evidence>
<evidence type="ECO:0000256" key="19">
    <source>
        <dbReference type="SAM" id="Phobius"/>
    </source>
</evidence>
<proteinExistence type="predicted"/>
<accession>A0A4Y7KVP3</accession>
<dbReference type="CDD" id="cd01098">
    <property type="entry name" value="PAN_AP_plant"/>
    <property type="match status" value="1"/>
</dbReference>
<dbReference type="InterPro" id="IPR017441">
    <property type="entry name" value="Protein_kinase_ATP_BS"/>
</dbReference>
<feature type="domain" description="Protein kinase" evidence="21">
    <location>
        <begin position="519"/>
        <end position="816"/>
    </location>
</feature>
<evidence type="ECO:0000256" key="2">
    <source>
        <dbReference type="ARBA" id="ARBA00012513"/>
    </source>
</evidence>
<evidence type="ECO:0000256" key="5">
    <source>
        <dbReference type="ARBA" id="ARBA00022679"/>
    </source>
</evidence>
<dbReference type="GO" id="GO:0005524">
    <property type="term" value="F:ATP binding"/>
    <property type="evidence" value="ECO:0007669"/>
    <property type="project" value="UniProtKB-UniRule"/>
</dbReference>
<evidence type="ECO:0000256" key="20">
    <source>
        <dbReference type="SAM" id="SignalP"/>
    </source>
</evidence>
<evidence type="ECO:0000313" key="24">
    <source>
        <dbReference type="Proteomes" id="UP000316621"/>
    </source>
</evidence>
<evidence type="ECO:0000256" key="9">
    <source>
        <dbReference type="ARBA" id="ARBA00022777"/>
    </source>
</evidence>
<dbReference type="GO" id="GO:0016020">
    <property type="term" value="C:membrane"/>
    <property type="evidence" value="ECO:0007669"/>
    <property type="project" value="UniProtKB-SubCell"/>
</dbReference>
<evidence type="ECO:0000256" key="16">
    <source>
        <dbReference type="ARBA" id="ARBA00047899"/>
    </source>
</evidence>
<keyword evidence="6 19" id="KW-0812">Transmembrane</keyword>
<feature type="binding site" evidence="18">
    <location>
        <position position="1198"/>
    </location>
    <ligand>
        <name>ATP</name>
        <dbReference type="ChEBI" id="CHEBI:30616"/>
    </ligand>
</feature>
<dbReference type="InterPro" id="IPR036426">
    <property type="entry name" value="Bulb-type_lectin_dom_sf"/>
</dbReference>
<dbReference type="Gene3D" id="2.90.10.10">
    <property type="entry name" value="Bulb-type lectin domain"/>
    <property type="match status" value="3"/>
</dbReference>
<evidence type="ECO:0000256" key="18">
    <source>
        <dbReference type="PROSITE-ProRule" id="PRU10141"/>
    </source>
</evidence>
<evidence type="ECO:0000256" key="4">
    <source>
        <dbReference type="ARBA" id="ARBA00022536"/>
    </source>
</evidence>
<dbReference type="InterPro" id="IPR001245">
    <property type="entry name" value="Ser-Thr/Tyr_kinase_cat_dom"/>
</dbReference>
<dbReference type="PANTHER" id="PTHR47976:SF15">
    <property type="entry name" value="G-TYPE LECTIN S-RECEPTOR-LIKE SERINE_THREONINE-PROTEIN KINASE RLK1"/>
    <property type="match status" value="1"/>
</dbReference>
<feature type="transmembrane region" description="Helical" evidence="19">
    <location>
        <begin position="457"/>
        <end position="486"/>
    </location>
</feature>
<dbReference type="Pfam" id="PF01453">
    <property type="entry name" value="B_lectin"/>
    <property type="match status" value="2"/>
</dbReference>
<dbReference type="EC" id="2.7.11.1" evidence="2"/>
<comment type="catalytic activity">
    <reaction evidence="17">
        <text>L-seryl-[protein] + ATP = O-phospho-L-seryl-[protein] + ADP + H(+)</text>
        <dbReference type="Rhea" id="RHEA:17989"/>
        <dbReference type="Rhea" id="RHEA-COMP:9863"/>
        <dbReference type="Rhea" id="RHEA-COMP:11604"/>
        <dbReference type="ChEBI" id="CHEBI:15378"/>
        <dbReference type="ChEBI" id="CHEBI:29999"/>
        <dbReference type="ChEBI" id="CHEBI:30616"/>
        <dbReference type="ChEBI" id="CHEBI:83421"/>
        <dbReference type="ChEBI" id="CHEBI:456216"/>
        <dbReference type="EC" id="2.7.11.1"/>
    </reaction>
</comment>
<dbReference type="EMBL" id="CM010723">
    <property type="protein sequence ID" value="RZC77414.1"/>
    <property type="molecule type" value="Genomic_DNA"/>
</dbReference>
<dbReference type="Gene3D" id="2.90.10.30">
    <property type="match status" value="1"/>
</dbReference>
<feature type="binding site" evidence="18">
    <location>
        <position position="551"/>
    </location>
    <ligand>
        <name>ATP</name>
        <dbReference type="ChEBI" id="CHEBI:30616"/>
    </ligand>
</feature>
<dbReference type="InterPro" id="IPR051343">
    <property type="entry name" value="G-type_lectin_kinases/EP1-like"/>
</dbReference>
<evidence type="ECO:0000256" key="14">
    <source>
        <dbReference type="ARBA" id="ARBA00023170"/>
    </source>
</evidence>
<gene>
    <name evidence="23" type="ORF">C5167_001593</name>
</gene>
<evidence type="ECO:0000256" key="1">
    <source>
        <dbReference type="ARBA" id="ARBA00004479"/>
    </source>
</evidence>
<evidence type="ECO:0000259" key="21">
    <source>
        <dbReference type="PROSITE" id="PS50011"/>
    </source>
</evidence>
<keyword evidence="3" id="KW-0723">Serine/threonine-protein kinase</keyword>
<evidence type="ECO:0000313" key="23">
    <source>
        <dbReference type="EMBL" id="RZC77414.1"/>
    </source>
</evidence>
<feature type="chain" id="PRO_5021492774" description="non-specific serine/threonine protein kinase" evidence="20">
    <location>
        <begin position="28"/>
        <end position="1305"/>
    </location>
</feature>
<dbReference type="PROSITE" id="PS50927">
    <property type="entry name" value="BULB_LECTIN"/>
    <property type="match status" value="2"/>
</dbReference>
<evidence type="ECO:0000256" key="6">
    <source>
        <dbReference type="ARBA" id="ARBA00022692"/>
    </source>
</evidence>
<dbReference type="GO" id="GO:0004674">
    <property type="term" value="F:protein serine/threonine kinase activity"/>
    <property type="evidence" value="ECO:0007669"/>
    <property type="project" value="UniProtKB-KW"/>
</dbReference>
<protein>
    <recommendedName>
        <fullName evidence="2">non-specific serine/threonine protein kinase</fullName>
        <ecNumber evidence="2">2.7.11.1</ecNumber>
    </recommendedName>
</protein>
<dbReference type="SUPFAM" id="SSF56112">
    <property type="entry name" value="Protein kinase-like (PK-like)"/>
    <property type="match status" value="2"/>
</dbReference>
<keyword evidence="7 20" id="KW-0732">Signal</keyword>
<dbReference type="Proteomes" id="UP000316621">
    <property type="component" value="Chromosome 9"/>
</dbReference>
<dbReference type="PROSITE" id="PS00107">
    <property type="entry name" value="PROTEIN_KINASE_ATP"/>
    <property type="match status" value="2"/>
</dbReference>
<dbReference type="PROSITE" id="PS50011">
    <property type="entry name" value="PROTEIN_KINASE_DOM"/>
    <property type="match status" value="2"/>
</dbReference>
<keyword evidence="12 19" id="KW-0472">Membrane</keyword>
<dbReference type="FunFam" id="2.90.10.10:FF:000013">
    <property type="entry name" value="G-type lectin S-receptor-like serine/threonine-protein kinase LECRK1"/>
    <property type="match status" value="2"/>
</dbReference>
<keyword evidence="8 18" id="KW-0547">Nucleotide-binding</keyword>
<feature type="signal peptide" evidence="20">
    <location>
        <begin position="1"/>
        <end position="27"/>
    </location>
</feature>
<evidence type="ECO:0000256" key="3">
    <source>
        <dbReference type="ARBA" id="ARBA00022527"/>
    </source>
</evidence>
<evidence type="ECO:0000256" key="7">
    <source>
        <dbReference type="ARBA" id="ARBA00022729"/>
    </source>
</evidence>
<organism evidence="23 24">
    <name type="scientific">Papaver somniferum</name>
    <name type="common">Opium poppy</name>
    <dbReference type="NCBI Taxonomy" id="3469"/>
    <lineage>
        <taxon>Eukaryota</taxon>
        <taxon>Viridiplantae</taxon>
        <taxon>Streptophyta</taxon>
        <taxon>Embryophyta</taxon>
        <taxon>Tracheophyta</taxon>
        <taxon>Spermatophyta</taxon>
        <taxon>Magnoliopsida</taxon>
        <taxon>Ranunculales</taxon>
        <taxon>Papaveraceae</taxon>
        <taxon>Papaveroideae</taxon>
        <taxon>Papaver</taxon>
    </lineage>
</organism>
<comment type="subcellular location">
    <subcellularLocation>
        <location evidence="1">Membrane</location>
        <topology evidence="1">Single-pass type I membrane protein</topology>
    </subcellularLocation>
</comment>
<keyword evidence="14" id="KW-0675">Receptor</keyword>
<sequence>MSNSATRLLHFPFPFYLLLLLPILSTAQNYKNVTLGSSITSGSADPSWESPSSDFAFGFRPLEDNRFLLAIWFDKIPDKTVVWFADGEIPIPKGSKVELTTDGRLILNDPQGKLLWSAGQASGATYAAMLDSGNFILATRDSADNLWESFKNPTDTILPTQKLEVDSVVYSRQTKTNYLKGRFRLRLLGDGNLVLNIAARQSSSEVQYDAYYWSNTVNDNRTIAGYEAVFNQTGYIYVKLRNRSEVLLPSQNIPPATDVYYRATLDFDGVFTTYSHPKRENQEQRWSTEWSAPDNICKIGGGLGSGACGYNSYCLLTSDLRPRCECPPKFVFIDPNNRYAGCRPDFVQGCQSEEWKSTTDSFELETLEDINWPTSDYEMLDSFSEEQCRTSCLNDCLCDVVVYSGARCWKKKLPLSNGRLESGMNGKALIKVRKDNSLQLGPYDPRSSGEKKDRSTLILVGSLLLGSSVFFNFMLLAVIFLVLFFFKNRKNMRKINQDPSVLRSNLRSFTYQELKEATDGFKEVLGRGAFGIVYKGVVEEMGSRNYVAVKKLDKLVEEGEKEFKTEVSVIGQTHHKNLVRLLGYCEEGQNRILVYEFMNNSNLGEHLFGISKPNWNQRVQIAFGIARGLMYLHEECSSQIIHCDTMSKSVNHLLHSPLLYYLLLLLLPVLSTAQNYKNITLGSSITSGSADPSWSSPSGDFAFGFRPIEDHRFLLAIWFDKVDEKTVVWFPNGDIQIPKGSKVELTTDGQLILNDPQGKMLWSAGQQVSGATYAAMLDSGNFILASRSSADNLWESFKNPTDTILPTQKLEVNSIVSSRLTKTSYLKGRFRLRLLEDGNLVLNIAASPSLTEVQYDAYYWTNTANNNRMNAGYEVVFNQSGYLYVKVRNGTEVFLTSQNTPPASDVYYRATLDFDGVFTQYSHPRRKNVEQRWSTVWSAPDDICKIGGVLGSGACGYNSYCLLTSDLRPQCECPPKFVFTDPNNRYGGCRPDFVQGCQLDEWKTKTDSFELETLEDIDWPTSDYEMLESYSEEQCRTSCLNDCLCDVAIVRVGNCWKKKLPLSNGRFSNSMNGKALIKVRRDNSSGLGPYSPSSAGEKKDRSTFILVGSLLLGSSVFFNFMLLAVIIMVVFFFKDRKNMRKNNQDPSVLRSNLRSFTYQELKEATDGFKEVLGRGAFGIVYKGVVEEMGSRNYVAVKKLDKLVEDGEKEFKTEVSVIGQTHHKNLVRLLGYCEEGQNRLLEDEEAMNDMRRLERMVMIAIWCIQDEPTFRPSMKKVTQMLEGVIEVSVPPSPYPFSTSSGNYTQL</sequence>
<keyword evidence="13" id="KW-1015">Disulfide bond</keyword>
<dbReference type="Gene3D" id="3.30.200.20">
    <property type="entry name" value="Phosphorylase Kinase, domain 1"/>
    <property type="match status" value="2"/>
</dbReference>
<dbReference type="InterPro" id="IPR000719">
    <property type="entry name" value="Prot_kinase_dom"/>
</dbReference>
<dbReference type="InterPro" id="IPR001480">
    <property type="entry name" value="Bulb-type_lectin_dom"/>
</dbReference>
<keyword evidence="5" id="KW-0808">Transferase</keyword>
<evidence type="ECO:0000256" key="10">
    <source>
        <dbReference type="ARBA" id="ARBA00022840"/>
    </source>
</evidence>
<evidence type="ECO:0000256" key="11">
    <source>
        <dbReference type="ARBA" id="ARBA00022989"/>
    </source>
</evidence>
<reference evidence="23 24" key="1">
    <citation type="journal article" date="2018" name="Science">
        <title>The opium poppy genome and morphinan production.</title>
        <authorList>
            <person name="Guo L."/>
            <person name="Winzer T."/>
            <person name="Yang X."/>
            <person name="Li Y."/>
            <person name="Ning Z."/>
            <person name="He Z."/>
            <person name="Teodor R."/>
            <person name="Lu Y."/>
            <person name="Bowser T.A."/>
            <person name="Graham I.A."/>
            <person name="Ye K."/>
        </authorList>
    </citation>
    <scope>NUCLEOTIDE SEQUENCE [LARGE SCALE GENOMIC DNA]</scope>
    <source>
        <strain evidence="24">cv. HN1</strain>
        <tissue evidence="23">Leaves</tissue>
    </source>
</reference>
<dbReference type="Pfam" id="PF07714">
    <property type="entry name" value="PK_Tyr_Ser-Thr"/>
    <property type="match status" value="2"/>
</dbReference>
<keyword evidence="9" id="KW-0418">Kinase</keyword>
<evidence type="ECO:0000259" key="22">
    <source>
        <dbReference type="PROSITE" id="PS50927"/>
    </source>
</evidence>
<name>A0A4Y7KVP3_PAPSO</name>
<evidence type="ECO:0000256" key="8">
    <source>
        <dbReference type="ARBA" id="ARBA00022741"/>
    </source>
</evidence>
<evidence type="ECO:0000256" key="15">
    <source>
        <dbReference type="ARBA" id="ARBA00023180"/>
    </source>
</evidence>
<dbReference type="SUPFAM" id="SSF51110">
    <property type="entry name" value="alpha-D-mannose-specific plant lectins"/>
    <property type="match status" value="2"/>
</dbReference>
<dbReference type="PANTHER" id="PTHR47976">
    <property type="entry name" value="G-TYPE LECTIN S-RECEPTOR-LIKE SERINE/THREONINE-PROTEIN KINASE SD2-5"/>
    <property type="match status" value="1"/>
</dbReference>
<dbReference type="Gramene" id="RZC77414">
    <property type="protein sequence ID" value="RZC77414"/>
    <property type="gene ID" value="C5167_001593"/>
</dbReference>
<dbReference type="InterPro" id="IPR011009">
    <property type="entry name" value="Kinase-like_dom_sf"/>
</dbReference>
<dbReference type="OMA" id="ANYQFIC"/>
<feature type="transmembrane region" description="Helical" evidence="19">
    <location>
        <begin position="1104"/>
        <end position="1133"/>
    </location>
</feature>
<dbReference type="FunFam" id="3.30.200.20:FF:000059">
    <property type="entry name" value="S-receptor-like serine/threonine-protein kinase"/>
    <property type="match status" value="2"/>
</dbReference>
<comment type="catalytic activity">
    <reaction evidence="16">
        <text>L-threonyl-[protein] + ATP = O-phospho-L-threonyl-[protein] + ADP + H(+)</text>
        <dbReference type="Rhea" id="RHEA:46608"/>
        <dbReference type="Rhea" id="RHEA-COMP:11060"/>
        <dbReference type="Rhea" id="RHEA-COMP:11605"/>
        <dbReference type="ChEBI" id="CHEBI:15378"/>
        <dbReference type="ChEBI" id="CHEBI:30013"/>
        <dbReference type="ChEBI" id="CHEBI:30616"/>
        <dbReference type="ChEBI" id="CHEBI:61977"/>
        <dbReference type="ChEBI" id="CHEBI:456216"/>
        <dbReference type="EC" id="2.7.11.1"/>
    </reaction>
</comment>
<feature type="domain" description="Protein kinase" evidence="21">
    <location>
        <begin position="1166"/>
        <end position="1305"/>
    </location>
</feature>
<keyword evidence="15" id="KW-0325">Glycoprotein</keyword>
<keyword evidence="4" id="KW-0245">EGF-like domain</keyword>
<keyword evidence="11 19" id="KW-1133">Transmembrane helix</keyword>
<feature type="transmembrane region" description="Helical" evidence="19">
    <location>
        <begin position="658"/>
        <end position="676"/>
    </location>
</feature>
<dbReference type="FunFam" id="2.90.10.30:FF:000001">
    <property type="entry name" value="Serine/threonine-protein kinase"/>
    <property type="match status" value="2"/>
</dbReference>
<dbReference type="Gene3D" id="1.10.510.10">
    <property type="entry name" value="Transferase(Phosphotransferase) domain 1"/>
    <property type="match status" value="1"/>
</dbReference>
<dbReference type="SMART" id="SM00108">
    <property type="entry name" value="B_lectin"/>
    <property type="match status" value="2"/>
</dbReference>
<feature type="domain" description="Bulb-type lectin" evidence="22">
    <location>
        <begin position="30"/>
        <end position="150"/>
    </location>
</feature>